<evidence type="ECO:0008006" key="3">
    <source>
        <dbReference type="Google" id="ProtNLM"/>
    </source>
</evidence>
<comment type="caution">
    <text evidence="1">The sequence shown here is derived from an EMBL/GenBank/DDBJ whole genome shotgun (WGS) entry which is preliminary data.</text>
</comment>
<organism evidence="1 2">
    <name type="scientific">Bacteroides eggerthii</name>
    <dbReference type="NCBI Taxonomy" id="28111"/>
    <lineage>
        <taxon>Bacteria</taxon>
        <taxon>Pseudomonadati</taxon>
        <taxon>Bacteroidota</taxon>
        <taxon>Bacteroidia</taxon>
        <taxon>Bacteroidales</taxon>
        <taxon>Bacteroidaceae</taxon>
        <taxon>Bacteroides</taxon>
    </lineage>
</organism>
<dbReference type="Proteomes" id="UP001228403">
    <property type="component" value="Unassembled WGS sequence"/>
</dbReference>
<keyword evidence="2" id="KW-1185">Reference proteome</keyword>
<dbReference type="EMBL" id="JAUDCF010000012">
    <property type="protein sequence ID" value="MDM8145619.1"/>
    <property type="molecule type" value="Genomic_DNA"/>
</dbReference>
<protein>
    <recommendedName>
        <fullName evidence="3">Transposase</fullName>
    </recommendedName>
</protein>
<accession>A0ABT7U524</accession>
<evidence type="ECO:0000313" key="1">
    <source>
        <dbReference type="EMBL" id="MDM8145619.1"/>
    </source>
</evidence>
<gene>
    <name evidence="1" type="ORF">QUW02_06725</name>
</gene>
<name>A0ABT7U524_9BACE</name>
<proteinExistence type="predicted"/>
<evidence type="ECO:0000313" key="2">
    <source>
        <dbReference type="Proteomes" id="UP001228403"/>
    </source>
</evidence>
<sequence>MEYNKAFFEKVFSTKRMERYFRLLQDVLKVCRYTVGCDTPKDSEQFVLMKKRVCVKKIMTTP</sequence>
<reference evidence="2" key="1">
    <citation type="submission" date="2023-07" db="EMBL/GenBank/DDBJ databases">
        <title>Identification and characterization of horizontal gene transfer across gut microbiota members of farm animals based on homology search.</title>
        <authorList>
            <person name="Schwarzerova J."/>
            <person name="Nykrynova M."/>
            <person name="Jureckova K."/>
            <person name="Cejkova D."/>
            <person name="Rychlik I."/>
        </authorList>
    </citation>
    <scope>NUCLEOTIDE SEQUENCE [LARGE SCALE GENOMIC DNA]</scope>
    <source>
        <strain evidence="2">ET4</strain>
    </source>
</reference>